<evidence type="ECO:0000259" key="1">
    <source>
        <dbReference type="Pfam" id="PF12770"/>
    </source>
</evidence>
<comment type="caution">
    <text evidence="2">The sequence shown here is derived from an EMBL/GenBank/DDBJ whole genome shotgun (WGS) entry which is preliminary data.</text>
</comment>
<evidence type="ECO:0000313" key="3">
    <source>
        <dbReference type="EMBL" id="KST64234.1"/>
    </source>
</evidence>
<dbReference type="EMBL" id="LMTZ01000126">
    <property type="protein sequence ID" value="KST64234.1"/>
    <property type="molecule type" value="Genomic_DNA"/>
</dbReference>
<evidence type="ECO:0000313" key="2">
    <source>
        <dbReference type="EMBL" id="KST63898.1"/>
    </source>
</evidence>
<dbReference type="Pfam" id="PF12770">
    <property type="entry name" value="CHAT"/>
    <property type="match status" value="1"/>
</dbReference>
<proteinExistence type="predicted"/>
<reference evidence="2 4" key="1">
    <citation type="journal article" date="2015" name="Genome Announc.">
        <title>Draft Genome of the Euendolithic (true boring) Cyanobacterium Mastigocoleus testarum strain BC008.</title>
        <authorList>
            <person name="Guida B.S."/>
            <person name="Garcia-Pichel F."/>
        </authorList>
    </citation>
    <scope>NUCLEOTIDE SEQUENCE [LARGE SCALE GENOMIC DNA]</scope>
    <source>
        <strain evidence="2 4">BC008</strain>
    </source>
</reference>
<accession>A0A0V7ZH24</accession>
<dbReference type="AlphaFoldDB" id="A0A0V7ZH24"/>
<organism evidence="2 4">
    <name type="scientific">Mastigocoleus testarum BC008</name>
    <dbReference type="NCBI Taxonomy" id="371196"/>
    <lineage>
        <taxon>Bacteria</taxon>
        <taxon>Bacillati</taxon>
        <taxon>Cyanobacteriota</taxon>
        <taxon>Cyanophyceae</taxon>
        <taxon>Nostocales</taxon>
        <taxon>Hapalosiphonaceae</taxon>
        <taxon>Mastigocoleus</taxon>
    </lineage>
</organism>
<dbReference type="Proteomes" id="UP000053372">
    <property type="component" value="Unassembled WGS sequence"/>
</dbReference>
<protein>
    <recommendedName>
        <fullName evidence="1">CHAT domain-containing protein</fullName>
    </recommendedName>
</protein>
<name>A0A0V7ZH24_9CYAN</name>
<gene>
    <name evidence="2" type="ORF">BC008_15485</name>
    <name evidence="3" type="ORF">BC008_16260</name>
</gene>
<dbReference type="InterPro" id="IPR024983">
    <property type="entry name" value="CHAT_dom"/>
</dbReference>
<dbReference type="PANTHER" id="PTHR10098">
    <property type="entry name" value="RAPSYN-RELATED"/>
    <property type="match status" value="1"/>
</dbReference>
<dbReference type="EMBL" id="LMTZ01000130">
    <property type="protein sequence ID" value="KST63898.1"/>
    <property type="molecule type" value="Genomic_DNA"/>
</dbReference>
<keyword evidence="4" id="KW-1185">Reference proteome</keyword>
<feature type="domain" description="CHAT" evidence="1">
    <location>
        <begin position="201"/>
        <end position="487"/>
    </location>
</feature>
<sequence length="489" mass="54328">MTIYPSLPLTSAIAIVKSPIIKSPTYLNIGSNLQNNYILSEISHSQNIQASQNLIKTLILQNKPEAALEISENSRQRAFRDLFTKKLPTINVDPISIEQIKEVAKAQNVTLVEYSLLTEEVNVDGKRKTQESELLIWVIKPTGEITMRRVDLKAWRQREKTSLGDLITRHRNQINLRREYNKGIRVAAEKSKEKYHIKNWEKLHQVLIQPIADLLPKQQGKGVIFIPQSDLFLVSFAALRDKKGKYLIEKYTISTAPSIQVLDLLHQRKNARNGEKSFVPTTMTNDELLIVGNPTAPKKPLTKGDSCKVLNLPGAEKEAKNIARIFNTQALIGDAATETAIVNKMSQARIIHLATMTYPNDCKTNNPPDVIALDSSNQDDGWLRTSEIQNLDLKADLVVLSGCETALGHITGDGVIGLSRSFFAAGADSVIGSLWDIPDIPTAILMTVFHANLSKNTGKAGALRQAILETMKKHPNPRDWAGFTLVGLL</sequence>
<dbReference type="PANTHER" id="PTHR10098:SF108">
    <property type="entry name" value="TETRATRICOPEPTIDE REPEAT PROTEIN 28"/>
    <property type="match status" value="1"/>
</dbReference>
<evidence type="ECO:0000313" key="4">
    <source>
        <dbReference type="Proteomes" id="UP000053372"/>
    </source>
</evidence>